<dbReference type="OrthoDB" id="1447306at2"/>
<keyword evidence="2" id="KW-1185">Reference proteome</keyword>
<organism evidence="1 2">
    <name type="scientific">Flagellimonas allohymeniacidonis</name>
    <dbReference type="NCBI Taxonomy" id="2517819"/>
    <lineage>
        <taxon>Bacteria</taxon>
        <taxon>Pseudomonadati</taxon>
        <taxon>Bacteroidota</taxon>
        <taxon>Flavobacteriia</taxon>
        <taxon>Flavobacteriales</taxon>
        <taxon>Flavobacteriaceae</taxon>
        <taxon>Flagellimonas</taxon>
    </lineage>
</organism>
<gene>
    <name evidence="1" type="ORF">EW142_07490</name>
</gene>
<reference evidence="1 2" key="1">
    <citation type="submission" date="2019-02" db="EMBL/GenBank/DDBJ databases">
        <title>Draft genome sequence of Muricauda sp. 176CP4-71.</title>
        <authorList>
            <person name="Park J.-S."/>
        </authorList>
    </citation>
    <scope>NUCLEOTIDE SEQUENCE [LARGE SCALE GENOMIC DNA]</scope>
    <source>
        <strain evidence="1 2">176CP4-71</strain>
    </source>
</reference>
<evidence type="ECO:0000313" key="2">
    <source>
        <dbReference type="Proteomes" id="UP000291981"/>
    </source>
</evidence>
<name>A0A4Q8QGL5_9FLAO</name>
<sequence>MVFLFMLDRPWDYETFEEITLNNYETSKIGVIKKMELIKGCGLYLEFEDKNRKAISFKKDTATYGIGRDCFLNGLIKRNDYFQKIPKSNKCFIIRNDSIMLFDCNTNLDVDLKRAGTSIKKINEWKMEGKFRWEKLPYEPVMEYLDNDIYEKYNSEN</sequence>
<dbReference type="RefSeq" id="WP_130611888.1">
    <property type="nucleotide sequence ID" value="NZ_SGIU01000001.1"/>
</dbReference>
<dbReference type="AlphaFoldDB" id="A0A4Q8QGL5"/>
<comment type="caution">
    <text evidence="1">The sequence shown here is derived from an EMBL/GenBank/DDBJ whole genome shotgun (WGS) entry which is preliminary data.</text>
</comment>
<protein>
    <submittedName>
        <fullName evidence="1">Uncharacterized protein</fullName>
    </submittedName>
</protein>
<dbReference type="Proteomes" id="UP000291981">
    <property type="component" value="Unassembled WGS sequence"/>
</dbReference>
<dbReference type="EMBL" id="SGIU01000001">
    <property type="protein sequence ID" value="TAI49631.1"/>
    <property type="molecule type" value="Genomic_DNA"/>
</dbReference>
<proteinExistence type="predicted"/>
<evidence type="ECO:0000313" key="1">
    <source>
        <dbReference type="EMBL" id="TAI49631.1"/>
    </source>
</evidence>
<accession>A0A4Q8QGL5</accession>